<name>A0ABQ5RKI8_9MICO</name>
<dbReference type="SUPFAM" id="SSF56784">
    <property type="entry name" value="HAD-like"/>
    <property type="match status" value="1"/>
</dbReference>
<evidence type="ECO:0000313" key="2">
    <source>
        <dbReference type="Proteomes" id="UP001144451"/>
    </source>
</evidence>
<dbReference type="PANTHER" id="PTHR10000:SF8">
    <property type="entry name" value="HAD SUPERFAMILY HYDROLASE-LIKE, TYPE 3"/>
    <property type="match status" value="1"/>
</dbReference>
<sequence length="324" mass="34837">MALPEMPFPRPLQRLRAALRHRRFTRSSAADGTLPRMSASTTTTDRIAARERLAEHLDRLDGKALLIGLDVDGTLVDHDGRMTPEMRDTLRGAASTHTVVIATGRSLGATLPIVEAAGITRGYAVCSNGAVTVEMDPEAEGGHRIVDTRSFQPGHALRTLREVAPDAHYAVETADGGFHSTTGFQDASFGVEATETALEDLMELEAVRVVVHVPDLSPQEFSKVIAESGVHGVEYSIGWTAWLDMAAPGISKASALEVIRDRLGIERRATVAVGDGFNDTEMLAWAEVGVAMGQAPQGVKDVADVVTDSIYEDGTVLVLERFQR</sequence>
<dbReference type="NCBIfam" id="TIGR01484">
    <property type="entry name" value="HAD-SF-IIB"/>
    <property type="match status" value="1"/>
</dbReference>
<dbReference type="SFLD" id="SFLDS00003">
    <property type="entry name" value="Haloacid_Dehalogenase"/>
    <property type="match status" value="1"/>
</dbReference>
<dbReference type="InterPro" id="IPR023214">
    <property type="entry name" value="HAD_sf"/>
</dbReference>
<gene>
    <name evidence="1" type="ORF">BCONGLO52_31860</name>
</gene>
<dbReference type="Proteomes" id="UP001144451">
    <property type="component" value="Unassembled WGS sequence"/>
</dbReference>
<reference evidence="1" key="1">
    <citation type="submission" date="2022-12" db="EMBL/GenBank/DDBJ databases">
        <title>Reference genome sequencing for broad-spectrum identification of bacterial and archaeal isolates by mass spectrometry.</title>
        <authorList>
            <person name="Sekiguchi Y."/>
            <person name="Tourlousse D.M."/>
        </authorList>
    </citation>
    <scope>NUCLEOTIDE SEQUENCE</scope>
    <source>
        <strain evidence="1">5-2</strain>
    </source>
</reference>
<comment type="caution">
    <text evidence="1">The sequence shown here is derived from an EMBL/GenBank/DDBJ whole genome shotgun (WGS) entry which is preliminary data.</text>
</comment>
<dbReference type="Gene3D" id="3.30.1240.10">
    <property type="match status" value="1"/>
</dbReference>
<dbReference type="Gene3D" id="3.40.50.1000">
    <property type="entry name" value="HAD superfamily/HAD-like"/>
    <property type="match status" value="1"/>
</dbReference>
<dbReference type="EMBL" id="BSDQ01000001">
    <property type="protein sequence ID" value="GLI32345.1"/>
    <property type="molecule type" value="Genomic_DNA"/>
</dbReference>
<dbReference type="PROSITE" id="PS01229">
    <property type="entry name" value="COF_2"/>
    <property type="match status" value="1"/>
</dbReference>
<protein>
    <submittedName>
        <fullName evidence="1">Haloacid dehalogenase</fullName>
    </submittedName>
</protein>
<proteinExistence type="predicted"/>
<organism evidence="1 2">
    <name type="scientific">Brachybacterium conglomeratum</name>
    <dbReference type="NCBI Taxonomy" id="47846"/>
    <lineage>
        <taxon>Bacteria</taxon>
        <taxon>Bacillati</taxon>
        <taxon>Actinomycetota</taxon>
        <taxon>Actinomycetes</taxon>
        <taxon>Micrococcales</taxon>
        <taxon>Dermabacteraceae</taxon>
        <taxon>Brachybacterium</taxon>
    </lineage>
</organism>
<dbReference type="Pfam" id="PF08282">
    <property type="entry name" value="Hydrolase_3"/>
    <property type="match status" value="1"/>
</dbReference>
<dbReference type="InterPro" id="IPR036412">
    <property type="entry name" value="HAD-like_sf"/>
</dbReference>
<accession>A0ABQ5RKI8</accession>
<keyword evidence="2" id="KW-1185">Reference proteome</keyword>
<dbReference type="PANTHER" id="PTHR10000">
    <property type="entry name" value="PHOSPHOSERINE PHOSPHATASE"/>
    <property type="match status" value="1"/>
</dbReference>
<dbReference type="SFLD" id="SFLDG01140">
    <property type="entry name" value="C2.B:_Phosphomannomutase_and_P"/>
    <property type="match status" value="1"/>
</dbReference>
<evidence type="ECO:0000313" key="1">
    <source>
        <dbReference type="EMBL" id="GLI32345.1"/>
    </source>
</evidence>
<dbReference type="InterPro" id="IPR006379">
    <property type="entry name" value="HAD-SF_hydro_IIB"/>
</dbReference>